<accession>A0A1E7FEK4</accession>
<keyword evidence="3 6" id="KW-0812">Transmembrane</keyword>
<dbReference type="GO" id="GO:0030134">
    <property type="term" value="C:COPII-coated ER to Golgi transport vesicle"/>
    <property type="evidence" value="ECO:0007669"/>
    <property type="project" value="TreeGrafter"/>
</dbReference>
<feature type="domain" description="Endoplasmic reticulum vesicle transporter C-terminal" evidence="7">
    <location>
        <begin position="166"/>
        <end position="386"/>
    </location>
</feature>
<reference evidence="9 10" key="1">
    <citation type="submission" date="2016-09" db="EMBL/GenBank/DDBJ databases">
        <title>Extensive genetic diversity and differential bi-allelic expression allows diatom success in the polar Southern Ocean.</title>
        <authorList>
            <consortium name="DOE Joint Genome Institute"/>
            <person name="Mock T."/>
            <person name="Otillar R.P."/>
            <person name="Strauss J."/>
            <person name="Dupont C."/>
            <person name="Frickenhaus S."/>
            <person name="Maumus F."/>
            <person name="Mcmullan M."/>
            <person name="Sanges R."/>
            <person name="Schmutz J."/>
            <person name="Toseland A."/>
            <person name="Valas R."/>
            <person name="Veluchamy A."/>
            <person name="Ward B.J."/>
            <person name="Allen A."/>
            <person name="Barry K."/>
            <person name="Falciatore A."/>
            <person name="Ferrante M."/>
            <person name="Fortunato A.E."/>
            <person name="Gloeckner G."/>
            <person name="Gruber A."/>
            <person name="Hipkin R."/>
            <person name="Janech M."/>
            <person name="Kroth P."/>
            <person name="Leese F."/>
            <person name="Lindquist E."/>
            <person name="Lyon B.R."/>
            <person name="Martin J."/>
            <person name="Mayer C."/>
            <person name="Parker M."/>
            <person name="Quesneville H."/>
            <person name="Raymond J."/>
            <person name="Uhlig C."/>
            <person name="Valentin K.U."/>
            <person name="Worden A.Z."/>
            <person name="Armbrust E.V."/>
            <person name="Bowler C."/>
            <person name="Green B."/>
            <person name="Moulton V."/>
            <person name="Van Oosterhout C."/>
            <person name="Grigoriev I."/>
        </authorList>
    </citation>
    <scope>NUCLEOTIDE SEQUENCE [LARGE SCALE GENOMIC DNA]</scope>
    <source>
        <strain evidence="9 10">CCMP1102</strain>
    </source>
</reference>
<evidence type="ECO:0000256" key="2">
    <source>
        <dbReference type="ARBA" id="ARBA00005648"/>
    </source>
</evidence>
<sequence>MGFQENLRKFDNHSSVSKEFRVYTFHGAVLSVVTVIAITYLVFTEMGYNFKLIMTERVHVNATSPTGLDVEFDISLPLVPCSVLKIDANDPSGQTQSLHLDQRHHVWKHRIKVDDEGEIEFLGDKRKLEQGSTLKEEHLEELFDTMNKEKGVTDDEEEKTVDCGSCFGAGEEGECCDTCDDVKRAYTRKGWHIQNPDEIDQCRKEKKNVKEDEGEGCNVHGLVALDSGGGSFHLAPGREMDHAMDPSDIGSIFEMLLSTFEQFNMTHTVHKIRFGDAFPGNKNQLDGVNRVIADGYGMYQYYFKIVPTLVKFKNGTSIQTNQYSVTEHLRHVNPGGGRGLPGVFFFYEISPLHVEIVEDYRKGYLGFFTSVCAIVGGVVTTMGLLDQILYSQNQRSSGRGQGLVQ</sequence>
<dbReference type="InterPro" id="IPR012936">
    <property type="entry name" value="Erv_C"/>
</dbReference>
<dbReference type="PANTHER" id="PTHR10984:SF25">
    <property type="entry name" value="ENDOPLASMIC RETICULUM-GOLGI INTERMEDIATE COMPARTMENT PROTEIN 3"/>
    <property type="match status" value="1"/>
</dbReference>
<keyword evidence="4 6" id="KW-1133">Transmembrane helix</keyword>
<evidence type="ECO:0000256" key="3">
    <source>
        <dbReference type="ARBA" id="ARBA00022692"/>
    </source>
</evidence>
<evidence type="ECO:0000256" key="5">
    <source>
        <dbReference type="ARBA" id="ARBA00023136"/>
    </source>
</evidence>
<dbReference type="PANTHER" id="PTHR10984">
    <property type="entry name" value="ENDOPLASMIC RETICULUM-GOLGI INTERMEDIATE COMPARTMENT PROTEIN"/>
    <property type="match status" value="1"/>
</dbReference>
<dbReference type="GO" id="GO:0005783">
    <property type="term" value="C:endoplasmic reticulum"/>
    <property type="evidence" value="ECO:0007669"/>
    <property type="project" value="TreeGrafter"/>
</dbReference>
<feature type="transmembrane region" description="Helical" evidence="6">
    <location>
        <begin position="20"/>
        <end position="43"/>
    </location>
</feature>
<keyword evidence="10" id="KW-1185">Reference proteome</keyword>
<dbReference type="Proteomes" id="UP000095751">
    <property type="component" value="Unassembled WGS sequence"/>
</dbReference>
<dbReference type="GO" id="GO:0016020">
    <property type="term" value="C:membrane"/>
    <property type="evidence" value="ECO:0007669"/>
    <property type="project" value="UniProtKB-SubCell"/>
</dbReference>
<dbReference type="Pfam" id="PF07970">
    <property type="entry name" value="COPIIcoated_ERV"/>
    <property type="match status" value="1"/>
</dbReference>
<dbReference type="InParanoid" id="A0A1E7FEK4"/>
<comment type="subcellular location">
    <subcellularLocation>
        <location evidence="1">Membrane</location>
        <topology evidence="1">Multi-pass membrane protein</topology>
    </subcellularLocation>
</comment>
<evidence type="ECO:0000256" key="6">
    <source>
        <dbReference type="SAM" id="Phobius"/>
    </source>
</evidence>
<proteinExistence type="inferred from homology"/>
<dbReference type="InterPro" id="IPR045888">
    <property type="entry name" value="Erv"/>
</dbReference>
<evidence type="ECO:0000313" key="9">
    <source>
        <dbReference type="EMBL" id="OEU16612.1"/>
    </source>
</evidence>
<protein>
    <submittedName>
        <fullName evidence="9">DUF1692-domain-containing protein</fullName>
    </submittedName>
</protein>
<dbReference type="InterPro" id="IPR039542">
    <property type="entry name" value="Erv_N"/>
</dbReference>
<dbReference type="EMBL" id="KV784358">
    <property type="protein sequence ID" value="OEU16612.1"/>
    <property type="molecule type" value="Genomic_DNA"/>
</dbReference>
<name>A0A1E7FEK4_9STRA</name>
<dbReference type="OrthoDB" id="270930at2759"/>
<evidence type="ECO:0000256" key="1">
    <source>
        <dbReference type="ARBA" id="ARBA00004141"/>
    </source>
</evidence>
<feature type="transmembrane region" description="Helical" evidence="6">
    <location>
        <begin position="364"/>
        <end position="385"/>
    </location>
</feature>
<evidence type="ECO:0000259" key="8">
    <source>
        <dbReference type="Pfam" id="PF13850"/>
    </source>
</evidence>
<feature type="domain" description="Endoplasmic reticulum vesicle transporter N-terminal" evidence="8">
    <location>
        <begin position="7"/>
        <end position="96"/>
    </location>
</feature>
<comment type="similarity">
    <text evidence="2">Belongs to the ERGIC family.</text>
</comment>
<evidence type="ECO:0000313" key="10">
    <source>
        <dbReference type="Proteomes" id="UP000095751"/>
    </source>
</evidence>
<dbReference type="Pfam" id="PF13850">
    <property type="entry name" value="ERGIC_N"/>
    <property type="match status" value="1"/>
</dbReference>
<organism evidence="9 10">
    <name type="scientific">Fragilariopsis cylindrus CCMP1102</name>
    <dbReference type="NCBI Taxonomy" id="635003"/>
    <lineage>
        <taxon>Eukaryota</taxon>
        <taxon>Sar</taxon>
        <taxon>Stramenopiles</taxon>
        <taxon>Ochrophyta</taxon>
        <taxon>Bacillariophyta</taxon>
        <taxon>Bacillariophyceae</taxon>
        <taxon>Bacillariophycidae</taxon>
        <taxon>Bacillariales</taxon>
        <taxon>Bacillariaceae</taxon>
        <taxon>Fragilariopsis</taxon>
    </lineage>
</organism>
<gene>
    <name evidence="9" type="ORF">FRACYDRAFT_269061</name>
</gene>
<dbReference type="KEGG" id="fcy:FRACYDRAFT_269061"/>
<evidence type="ECO:0000259" key="7">
    <source>
        <dbReference type="Pfam" id="PF07970"/>
    </source>
</evidence>
<evidence type="ECO:0000256" key="4">
    <source>
        <dbReference type="ARBA" id="ARBA00022989"/>
    </source>
</evidence>
<dbReference type="AlphaFoldDB" id="A0A1E7FEK4"/>
<keyword evidence="5 6" id="KW-0472">Membrane</keyword>